<evidence type="ECO:0000313" key="4">
    <source>
        <dbReference type="Proteomes" id="UP000027135"/>
    </source>
</evidence>
<keyword evidence="4" id="KW-1185">Reference proteome</keyword>
<sequence>MTTRNGTYSMRSTKGTCDTASSMRKTTKFIKPAVKQKLSKEQESIMEKHSDINDPRDNVLNSAGKYVVPVEEDNSTDLRRRNSPSTPSGITETNSQAADVTTKSKHNQQEAELWIKIKATQAQLKAAEERTKEEAELLEKSKKEAWNHVVNLYTALTGISNENEDIQNLIKENQMMIGKPALLLCQQCKFLKRREDFKQDKQTEQVDKKISAQADKMKKLTVELDRKFTKVTYLKSQIEEMQQKKISLQEKRAYRDGSIVRLEFAFERDKVHSPSHQHMNGDVKFC</sequence>
<accession>A0A067QH03</accession>
<dbReference type="Proteomes" id="UP000027135">
    <property type="component" value="Unassembled WGS sequence"/>
</dbReference>
<evidence type="ECO:0000256" key="2">
    <source>
        <dbReference type="SAM" id="MobiDB-lite"/>
    </source>
</evidence>
<dbReference type="AlphaFoldDB" id="A0A067QH03"/>
<feature type="region of interest" description="Disordered" evidence="2">
    <location>
        <begin position="41"/>
        <end position="60"/>
    </location>
</feature>
<reference evidence="3 4" key="1">
    <citation type="journal article" date="2014" name="Nat. Commun.">
        <title>Molecular traces of alternative social organization in a termite genome.</title>
        <authorList>
            <person name="Terrapon N."/>
            <person name="Li C."/>
            <person name="Robertson H.M."/>
            <person name="Ji L."/>
            <person name="Meng X."/>
            <person name="Booth W."/>
            <person name="Chen Z."/>
            <person name="Childers C.P."/>
            <person name="Glastad K.M."/>
            <person name="Gokhale K."/>
            <person name="Gowin J."/>
            <person name="Gronenberg W."/>
            <person name="Hermansen R.A."/>
            <person name="Hu H."/>
            <person name="Hunt B.G."/>
            <person name="Huylmans A.K."/>
            <person name="Khalil S.M."/>
            <person name="Mitchell R.D."/>
            <person name="Munoz-Torres M.C."/>
            <person name="Mustard J.A."/>
            <person name="Pan H."/>
            <person name="Reese J.T."/>
            <person name="Scharf M.E."/>
            <person name="Sun F."/>
            <person name="Vogel H."/>
            <person name="Xiao J."/>
            <person name="Yang W."/>
            <person name="Yang Z."/>
            <person name="Yang Z."/>
            <person name="Zhou J."/>
            <person name="Zhu J."/>
            <person name="Brent C.S."/>
            <person name="Elsik C.G."/>
            <person name="Goodisman M.A."/>
            <person name="Liberles D.A."/>
            <person name="Roe R.M."/>
            <person name="Vargo E.L."/>
            <person name="Vilcinskas A."/>
            <person name="Wang J."/>
            <person name="Bornberg-Bauer E."/>
            <person name="Korb J."/>
            <person name="Zhang G."/>
            <person name="Liebig J."/>
        </authorList>
    </citation>
    <scope>NUCLEOTIDE SEQUENCE [LARGE SCALE GENOMIC DNA]</scope>
    <source>
        <tissue evidence="3">Whole organism</tissue>
    </source>
</reference>
<proteinExistence type="predicted"/>
<gene>
    <name evidence="3" type="ORF">L798_02987</name>
</gene>
<feature type="region of interest" description="Disordered" evidence="2">
    <location>
        <begin position="70"/>
        <end position="102"/>
    </location>
</feature>
<feature type="compositionally biased region" description="Basic and acidic residues" evidence="2">
    <location>
        <begin position="41"/>
        <end position="57"/>
    </location>
</feature>
<organism evidence="3 4">
    <name type="scientific">Zootermopsis nevadensis</name>
    <name type="common">Dampwood termite</name>
    <dbReference type="NCBI Taxonomy" id="136037"/>
    <lineage>
        <taxon>Eukaryota</taxon>
        <taxon>Metazoa</taxon>
        <taxon>Ecdysozoa</taxon>
        <taxon>Arthropoda</taxon>
        <taxon>Hexapoda</taxon>
        <taxon>Insecta</taxon>
        <taxon>Pterygota</taxon>
        <taxon>Neoptera</taxon>
        <taxon>Polyneoptera</taxon>
        <taxon>Dictyoptera</taxon>
        <taxon>Blattodea</taxon>
        <taxon>Blattoidea</taxon>
        <taxon>Termitoidae</taxon>
        <taxon>Termopsidae</taxon>
        <taxon>Zootermopsis</taxon>
    </lineage>
</organism>
<feature type="coiled-coil region" evidence="1">
    <location>
        <begin position="117"/>
        <end position="144"/>
    </location>
</feature>
<protein>
    <submittedName>
        <fullName evidence="3">Uncharacterized protein</fullName>
    </submittedName>
</protein>
<feature type="compositionally biased region" description="Polar residues" evidence="2">
    <location>
        <begin position="83"/>
        <end position="101"/>
    </location>
</feature>
<evidence type="ECO:0000256" key="1">
    <source>
        <dbReference type="SAM" id="Coils"/>
    </source>
</evidence>
<dbReference type="InParanoid" id="A0A067QH03"/>
<name>A0A067QH03_ZOONE</name>
<feature type="region of interest" description="Disordered" evidence="2">
    <location>
        <begin position="1"/>
        <end position="21"/>
    </location>
</feature>
<evidence type="ECO:0000313" key="3">
    <source>
        <dbReference type="EMBL" id="KDR07518.1"/>
    </source>
</evidence>
<keyword evidence="1" id="KW-0175">Coiled coil</keyword>
<dbReference type="EMBL" id="KK853453">
    <property type="protein sequence ID" value="KDR07518.1"/>
    <property type="molecule type" value="Genomic_DNA"/>
</dbReference>